<dbReference type="AlphaFoldDB" id="A0A9X7Z582"/>
<proteinExistence type="inferred from homology"/>
<keyword evidence="3" id="KW-0677">Repeat</keyword>
<gene>
    <name evidence="6" type="ORF">JZ786_16330</name>
</gene>
<sequence length="629" mass="71390">MYDFNILANRDQLADTISGAIANLQTTQNRHGAWEECFDTGVMSDAQTVISLYLLGVSNRQWTDPILHRIESSQRENGSWGVYPGDEGDLSTTVECYYALALKGRWASRPCQQALAKNFIRRRGGLHQCRNLTKMFLAVGGEIPWSWLPSPKTYSWFFAKFTPVHIWNVVMFTRLHIPPMLVLSSKRYVSEFVSELVLQDLLHRRSQTASTTSPTKEWGRWTRGRMTRCLQMMLAEREMDGTAAGYHSSTFLLLLALRALGYPTSSSEIQKPLQAMRRNLYELDGRSVVAHQQTCNAHVWNTALALQAFEEAGVGKDSVVLRKGISYLLSRQHSGVGDWLMKSEVQPGGWGFSSNNTLHPDTDDTVSSLKALYPLAHEHREVWSRGVKWLLAMQNNDGGWSAFEKDSHHQWLEWIPANDMRRSMTDPSTADITGRVIEFLIRCRVVPLDDDIIQRGLRWLIQHQENNGSWFGRWGSTYLYGSWCAVRALAAAEISSTHSVLAKTKKWILSVQNRDGGFGESCESDIKGKYVPLEPGTPTQTAWGLDTILNLMEVEESRREWLRLSRAAHAAAEWLLKSAEFGAWCEEYPTGSAFPGALHIRYHIYPKVWPLMALCHYQRVMESTVGEGR</sequence>
<dbReference type="KEGG" id="afx:JZ786_16330"/>
<dbReference type="Pfam" id="PF13249">
    <property type="entry name" value="SQHop_cyclase_N"/>
    <property type="match status" value="1"/>
</dbReference>
<feature type="domain" description="Squalene cyclase C-terminal" evidence="4">
    <location>
        <begin position="298"/>
        <end position="619"/>
    </location>
</feature>
<dbReference type="GO" id="GO:0016104">
    <property type="term" value="P:triterpenoid biosynthetic process"/>
    <property type="evidence" value="ECO:0007669"/>
    <property type="project" value="InterPro"/>
</dbReference>
<organism evidence="6 7">
    <name type="scientific">Alicyclobacillus mengziensis</name>
    <dbReference type="NCBI Taxonomy" id="2931921"/>
    <lineage>
        <taxon>Bacteria</taxon>
        <taxon>Bacillati</taxon>
        <taxon>Bacillota</taxon>
        <taxon>Bacilli</taxon>
        <taxon>Bacillales</taxon>
        <taxon>Alicyclobacillaceae</taxon>
        <taxon>Alicyclobacillus</taxon>
    </lineage>
</organism>
<evidence type="ECO:0000313" key="7">
    <source>
        <dbReference type="Proteomes" id="UP000663505"/>
    </source>
</evidence>
<comment type="pathway">
    <text evidence="1">Secondary metabolite biosynthesis; hopanoid biosynthesis.</text>
</comment>
<evidence type="ECO:0000259" key="4">
    <source>
        <dbReference type="Pfam" id="PF13243"/>
    </source>
</evidence>
<keyword evidence="7" id="KW-1185">Reference proteome</keyword>
<dbReference type="GO" id="GO:0016866">
    <property type="term" value="F:intramolecular transferase activity"/>
    <property type="evidence" value="ECO:0007669"/>
    <property type="project" value="InterPro"/>
</dbReference>
<evidence type="ECO:0000313" key="6">
    <source>
        <dbReference type="EMBL" id="QSO46082.1"/>
    </source>
</evidence>
<accession>A0A9X7Z582</accession>
<evidence type="ECO:0000256" key="2">
    <source>
        <dbReference type="ARBA" id="ARBA00009755"/>
    </source>
</evidence>
<evidence type="ECO:0008006" key="8">
    <source>
        <dbReference type="Google" id="ProtNLM"/>
    </source>
</evidence>
<dbReference type="InterPro" id="IPR032696">
    <property type="entry name" value="SQ_cyclase_C"/>
</dbReference>
<dbReference type="RefSeq" id="WP_206655453.1">
    <property type="nucleotide sequence ID" value="NZ_CP071182.1"/>
</dbReference>
<dbReference type="SFLD" id="SFLDG01016">
    <property type="entry name" value="Prenyltransferase_Like_2"/>
    <property type="match status" value="1"/>
</dbReference>
<dbReference type="Gene3D" id="1.50.10.20">
    <property type="match status" value="2"/>
</dbReference>
<dbReference type="EMBL" id="CP071182">
    <property type="protein sequence ID" value="QSO46082.1"/>
    <property type="molecule type" value="Genomic_DNA"/>
</dbReference>
<reference evidence="6 7" key="1">
    <citation type="submission" date="2021-02" db="EMBL/GenBank/DDBJ databases">
        <title>Alicyclobacillus curvatus sp. nov. and Alicyclobacillus mengziensis sp. nov., two acidophilic bacteria isolated from acid mine drainage.</title>
        <authorList>
            <person name="Huang Y."/>
        </authorList>
    </citation>
    <scope>NUCLEOTIDE SEQUENCE [LARGE SCALE GENOMIC DNA]</scope>
    <source>
        <strain evidence="6 7">S30H14</strain>
    </source>
</reference>
<name>A0A9X7Z582_9BACL</name>
<dbReference type="InterPro" id="IPR032697">
    <property type="entry name" value="SQ_cyclase_N"/>
</dbReference>
<evidence type="ECO:0000256" key="3">
    <source>
        <dbReference type="ARBA" id="ARBA00022737"/>
    </source>
</evidence>
<dbReference type="InterPro" id="IPR018333">
    <property type="entry name" value="Squalene_cyclase"/>
</dbReference>
<comment type="similarity">
    <text evidence="2">Belongs to the terpene cyclase/mutase family.</text>
</comment>
<evidence type="ECO:0000256" key="1">
    <source>
        <dbReference type="ARBA" id="ARBA00004999"/>
    </source>
</evidence>
<dbReference type="InterPro" id="IPR008930">
    <property type="entry name" value="Terpenoid_cyclase/PrenylTrfase"/>
</dbReference>
<dbReference type="SUPFAM" id="SSF48239">
    <property type="entry name" value="Terpenoid cyclases/Protein prenyltransferases"/>
    <property type="match status" value="2"/>
</dbReference>
<feature type="domain" description="Squalene cyclase N-terminal" evidence="5">
    <location>
        <begin position="19"/>
        <end position="282"/>
    </location>
</feature>
<dbReference type="Pfam" id="PF13243">
    <property type="entry name" value="SQHop_cyclase_C"/>
    <property type="match status" value="1"/>
</dbReference>
<dbReference type="PANTHER" id="PTHR11764:SF20">
    <property type="entry name" value="LANOSTEROL SYNTHASE"/>
    <property type="match status" value="1"/>
</dbReference>
<dbReference type="Proteomes" id="UP000663505">
    <property type="component" value="Chromosome"/>
</dbReference>
<protein>
    <recommendedName>
        <fullName evidence="8">Squalene--hopene cyclase</fullName>
    </recommendedName>
</protein>
<evidence type="ECO:0000259" key="5">
    <source>
        <dbReference type="Pfam" id="PF13249"/>
    </source>
</evidence>
<dbReference type="GO" id="GO:0005811">
    <property type="term" value="C:lipid droplet"/>
    <property type="evidence" value="ECO:0007669"/>
    <property type="project" value="InterPro"/>
</dbReference>
<dbReference type="PANTHER" id="PTHR11764">
    <property type="entry name" value="TERPENE CYCLASE/MUTASE FAMILY MEMBER"/>
    <property type="match status" value="1"/>
</dbReference>